<feature type="transmembrane region" description="Helical" evidence="1">
    <location>
        <begin position="48"/>
        <end position="67"/>
    </location>
</feature>
<dbReference type="Proteomes" id="UP000190648">
    <property type="component" value="Unassembled WGS sequence"/>
</dbReference>
<keyword evidence="4" id="KW-1185">Reference proteome</keyword>
<reference evidence="3 4" key="1">
    <citation type="submission" date="2016-02" db="EMBL/GenBank/DDBJ databases">
        <title>Band-tailed pigeon sequencing and assembly.</title>
        <authorList>
            <person name="Soares A.E."/>
            <person name="Novak B.J."/>
            <person name="Rice E.S."/>
            <person name="O'Connell B."/>
            <person name="Chang D."/>
            <person name="Weber S."/>
            <person name="Shapiro B."/>
        </authorList>
    </citation>
    <scope>NUCLEOTIDE SEQUENCE [LARGE SCALE GENOMIC DNA]</scope>
    <source>
        <strain evidence="3">BTP2013</strain>
        <tissue evidence="3">Blood</tissue>
    </source>
</reference>
<organism evidence="3 4">
    <name type="scientific">Patagioenas fasciata monilis</name>
    <dbReference type="NCBI Taxonomy" id="372326"/>
    <lineage>
        <taxon>Eukaryota</taxon>
        <taxon>Metazoa</taxon>
        <taxon>Chordata</taxon>
        <taxon>Craniata</taxon>
        <taxon>Vertebrata</taxon>
        <taxon>Euteleostomi</taxon>
        <taxon>Archelosauria</taxon>
        <taxon>Archosauria</taxon>
        <taxon>Dinosauria</taxon>
        <taxon>Saurischia</taxon>
        <taxon>Theropoda</taxon>
        <taxon>Coelurosauria</taxon>
        <taxon>Aves</taxon>
        <taxon>Neognathae</taxon>
        <taxon>Neoaves</taxon>
        <taxon>Columbimorphae</taxon>
        <taxon>Columbiformes</taxon>
        <taxon>Columbidae</taxon>
        <taxon>Patagioenas</taxon>
    </lineage>
</organism>
<proteinExistence type="predicted"/>
<dbReference type="EMBL" id="LSYS01008070">
    <property type="protein sequence ID" value="OPJ69814.1"/>
    <property type="molecule type" value="Genomic_DNA"/>
</dbReference>
<name>A0A1V4JCL0_PATFA</name>
<sequence length="68" mass="7026">MQPPRCAHLLLLALLVLCLPFGHAEVNSPTPPSTTAAAAQANLSPPCARAPLLSLAMGLVAAFALRLR</sequence>
<comment type="caution">
    <text evidence="3">The sequence shown here is derived from an EMBL/GenBank/DDBJ whole genome shotgun (WGS) entry which is preliminary data.</text>
</comment>
<evidence type="ECO:0000313" key="3">
    <source>
        <dbReference type="EMBL" id="OPJ69814.1"/>
    </source>
</evidence>
<keyword evidence="2" id="KW-0732">Signal</keyword>
<gene>
    <name evidence="3" type="ORF">AV530_004455</name>
</gene>
<dbReference type="AlphaFoldDB" id="A0A1V4JCL0"/>
<evidence type="ECO:0000313" key="4">
    <source>
        <dbReference type="Proteomes" id="UP000190648"/>
    </source>
</evidence>
<evidence type="ECO:0000256" key="1">
    <source>
        <dbReference type="SAM" id="Phobius"/>
    </source>
</evidence>
<feature type="signal peptide" evidence="2">
    <location>
        <begin position="1"/>
        <end position="24"/>
    </location>
</feature>
<evidence type="ECO:0000256" key="2">
    <source>
        <dbReference type="SAM" id="SignalP"/>
    </source>
</evidence>
<accession>A0A1V4JCL0</accession>
<feature type="chain" id="PRO_5012076107" evidence="2">
    <location>
        <begin position="25"/>
        <end position="68"/>
    </location>
</feature>
<protein>
    <submittedName>
        <fullName evidence="3">Uncharacterized protein</fullName>
    </submittedName>
</protein>
<keyword evidence="1" id="KW-0812">Transmembrane</keyword>
<keyword evidence="1" id="KW-1133">Transmembrane helix</keyword>
<keyword evidence="1" id="KW-0472">Membrane</keyword>